<evidence type="ECO:0000313" key="1">
    <source>
        <dbReference type="EMBL" id="OGZ26993.1"/>
    </source>
</evidence>
<protein>
    <submittedName>
        <fullName evidence="1">Uncharacterized protein</fullName>
    </submittedName>
</protein>
<evidence type="ECO:0000313" key="2">
    <source>
        <dbReference type="Proteomes" id="UP000177740"/>
    </source>
</evidence>
<reference evidence="1 2" key="1">
    <citation type="journal article" date="2016" name="Nat. Commun.">
        <title>Thousands of microbial genomes shed light on interconnected biogeochemical processes in an aquifer system.</title>
        <authorList>
            <person name="Anantharaman K."/>
            <person name="Brown C.T."/>
            <person name="Hug L.A."/>
            <person name="Sharon I."/>
            <person name="Castelle C.J."/>
            <person name="Probst A.J."/>
            <person name="Thomas B.C."/>
            <person name="Singh A."/>
            <person name="Wilkins M.J."/>
            <person name="Karaoz U."/>
            <person name="Brodie E.L."/>
            <person name="Williams K.H."/>
            <person name="Hubbard S.S."/>
            <person name="Banfield J.F."/>
        </authorList>
    </citation>
    <scope>NUCLEOTIDE SEQUENCE [LARGE SCALE GENOMIC DNA]</scope>
</reference>
<name>A0A1G2EMH5_9BACT</name>
<dbReference type="EMBL" id="MHMM01000012">
    <property type="protein sequence ID" value="OGZ26993.1"/>
    <property type="molecule type" value="Genomic_DNA"/>
</dbReference>
<dbReference type="AlphaFoldDB" id="A0A1G2EMH5"/>
<accession>A0A1G2EMH5</accession>
<comment type="caution">
    <text evidence="1">The sequence shown here is derived from an EMBL/GenBank/DDBJ whole genome shotgun (WGS) entry which is preliminary data.</text>
</comment>
<sequence length="171" mass="19772">MILFKQYFEAKKYLCMQPSPIKKSAVKLRKKGYSYGIISAKLNLSKSTLSDWLGGIQFKPNRIVLKRIKLAQLKSAVYKNNQKLASMARAKKIAGREIGKLTKRDLWLLGIGLYLGEGTKTNENTRFVNSNPETIKIMIKWFRKICHLKNENILPRIYLYPDNNIQDALTY</sequence>
<proteinExistence type="predicted"/>
<organism evidence="1 2">
    <name type="scientific">Candidatus Nealsonbacteria bacterium RIFOXYB1_FULL_40_15</name>
    <dbReference type="NCBI Taxonomy" id="1801677"/>
    <lineage>
        <taxon>Bacteria</taxon>
        <taxon>Candidatus Nealsoniibacteriota</taxon>
    </lineage>
</organism>
<gene>
    <name evidence="1" type="ORF">A2365_02725</name>
</gene>
<dbReference type="STRING" id="1801677.A2365_02725"/>
<dbReference type="Proteomes" id="UP000177740">
    <property type="component" value="Unassembled WGS sequence"/>
</dbReference>